<dbReference type="GeneID" id="95519897"/>
<evidence type="ECO:0000313" key="2">
    <source>
        <dbReference type="EMBL" id="AXE78130.1"/>
    </source>
</evidence>
<protein>
    <recommendedName>
        <fullName evidence="4">DUF4190 domain-containing protein</fullName>
    </recommendedName>
</protein>
<feature type="transmembrane region" description="Helical" evidence="1">
    <location>
        <begin position="40"/>
        <end position="63"/>
    </location>
</feature>
<organism evidence="2 3">
    <name type="scientific">Streptomyces atratus</name>
    <dbReference type="NCBI Taxonomy" id="1893"/>
    <lineage>
        <taxon>Bacteria</taxon>
        <taxon>Bacillati</taxon>
        <taxon>Actinomycetota</taxon>
        <taxon>Actinomycetes</taxon>
        <taxon>Kitasatosporales</taxon>
        <taxon>Streptomycetaceae</taxon>
        <taxon>Streptomyces</taxon>
    </lineage>
</organism>
<feature type="transmembrane region" description="Helical" evidence="1">
    <location>
        <begin position="70"/>
        <end position="94"/>
    </location>
</feature>
<gene>
    <name evidence="2" type="ORF">C5746_15640</name>
</gene>
<keyword evidence="1" id="KW-1133">Transmembrane helix</keyword>
<keyword evidence="1" id="KW-0812">Transmembrane</keyword>
<proteinExistence type="predicted"/>
<dbReference type="AlphaFoldDB" id="A0A2Z5JCU7"/>
<accession>A0A2Z5JCU7</accession>
<feature type="transmembrane region" description="Helical" evidence="1">
    <location>
        <begin position="12"/>
        <end position="34"/>
    </location>
</feature>
<dbReference type="RefSeq" id="WP_114244725.1">
    <property type="nucleotide sequence ID" value="NZ_CP027306.1"/>
</dbReference>
<keyword evidence="1" id="KW-0472">Membrane</keyword>
<evidence type="ECO:0000256" key="1">
    <source>
        <dbReference type="SAM" id="Phobius"/>
    </source>
</evidence>
<evidence type="ECO:0000313" key="3">
    <source>
        <dbReference type="Proteomes" id="UP000252698"/>
    </source>
</evidence>
<evidence type="ECO:0008006" key="4">
    <source>
        <dbReference type="Google" id="ProtNLM"/>
    </source>
</evidence>
<dbReference type="KEGG" id="sata:C5746_15640"/>
<sequence length="96" mass="9666">MPEPTVPDPTDTPAVALGPTALVLGAISVIGTWVPALAFVLFPWAIIAGALAVTLGTAGIHYACHGTGRLWTAIAGTTLGIIGFVGTMTLIWALSA</sequence>
<dbReference type="EMBL" id="CP027306">
    <property type="protein sequence ID" value="AXE78130.1"/>
    <property type="molecule type" value="Genomic_DNA"/>
</dbReference>
<reference evidence="2 3" key="1">
    <citation type="journal article" date="2018" name="Front. Microbiol.">
        <title>Genome Sequencing of Streptomyces atratus SCSIOZH16 and Activation Production of Nocardamine via Metabolic Engineering.</title>
        <authorList>
            <person name="Li Y."/>
            <person name="Zhang C."/>
            <person name="Liu C."/>
            <person name="Ju J."/>
            <person name="Ma J."/>
        </authorList>
    </citation>
    <scope>NUCLEOTIDE SEQUENCE [LARGE SCALE GENOMIC DNA]</scope>
    <source>
        <strain evidence="2 3">SCSIO_ZH16</strain>
    </source>
</reference>
<name>A0A2Z5JCU7_STRAR</name>
<dbReference type="Proteomes" id="UP000252698">
    <property type="component" value="Chromosome"/>
</dbReference>